<keyword evidence="1" id="KW-0812">Transmembrane</keyword>
<dbReference type="AlphaFoldDB" id="A0A1Y5T6R1"/>
<organism evidence="2 3">
    <name type="scientific">Pseudooctadecabacter jejudonensis</name>
    <dbReference type="NCBI Taxonomy" id="1391910"/>
    <lineage>
        <taxon>Bacteria</taxon>
        <taxon>Pseudomonadati</taxon>
        <taxon>Pseudomonadota</taxon>
        <taxon>Alphaproteobacteria</taxon>
        <taxon>Rhodobacterales</taxon>
        <taxon>Paracoccaceae</taxon>
        <taxon>Pseudooctadecabacter</taxon>
    </lineage>
</organism>
<feature type="transmembrane region" description="Helical" evidence="1">
    <location>
        <begin position="48"/>
        <end position="73"/>
    </location>
</feature>
<keyword evidence="1" id="KW-1133">Transmembrane helix</keyword>
<dbReference type="Proteomes" id="UP000193623">
    <property type="component" value="Unassembled WGS sequence"/>
</dbReference>
<dbReference type="OrthoDB" id="7859028at2"/>
<sequence>MPLASFAIAAYVLLSLAALCALGWMILKIGTLLGDCPAAQARAKAASVTIATGYLAIGAGGIVIGGAVAVFVAPAIAPLFAVLGFVILCLGLGFSNAISTLRAVIAPPQQVGPQAPKADPFADAPPPAV</sequence>
<dbReference type="EMBL" id="FWFT01000005">
    <property type="protein sequence ID" value="SLN53805.1"/>
    <property type="molecule type" value="Genomic_DNA"/>
</dbReference>
<evidence type="ECO:0000256" key="1">
    <source>
        <dbReference type="SAM" id="Phobius"/>
    </source>
</evidence>
<keyword evidence="1" id="KW-0472">Membrane</keyword>
<evidence type="ECO:0000313" key="3">
    <source>
        <dbReference type="Proteomes" id="UP000193623"/>
    </source>
</evidence>
<proteinExistence type="predicted"/>
<gene>
    <name evidence="2" type="ORF">PSJ8397_02804</name>
</gene>
<dbReference type="RefSeq" id="WP_085865205.1">
    <property type="nucleotide sequence ID" value="NZ_FWFT01000005.1"/>
</dbReference>
<keyword evidence="3" id="KW-1185">Reference proteome</keyword>
<feature type="transmembrane region" description="Helical" evidence="1">
    <location>
        <begin position="6"/>
        <end position="27"/>
    </location>
</feature>
<name>A0A1Y5T6R1_9RHOB</name>
<evidence type="ECO:0000313" key="2">
    <source>
        <dbReference type="EMBL" id="SLN53805.1"/>
    </source>
</evidence>
<protein>
    <submittedName>
        <fullName evidence="2">Uncharacterized protein</fullName>
    </submittedName>
</protein>
<feature type="transmembrane region" description="Helical" evidence="1">
    <location>
        <begin position="79"/>
        <end position="98"/>
    </location>
</feature>
<accession>A0A1Y5T6R1</accession>
<reference evidence="2 3" key="1">
    <citation type="submission" date="2017-03" db="EMBL/GenBank/DDBJ databases">
        <authorList>
            <person name="Afonso C.L."/>
            <person name="Miller P.J."/>
            <person name="Scott M.A."/>
            <person name="Spackman E."/>
            <person name="Goraichik I."/>
            <person name="Dimitrov K.M."/>
            <person name="Suarez D.L."/>
            <person name="Swayne D.E."/>
        </authorList>
    </citation>
    <scope>NUCLEOTIDE SEQUENCE [LARGE SCALE GENOMIC DNA]</scope>
    <source>
        <strain evidence="2 3">CECT 8397</strain>
    </source>
</reference>